<dbReference type="Pfam" id="PF00884">
    <property type="entry name" value="Sulfatase"/>
    <property type="match status" value="1"/>
</dbReference>
<keyword evidence="6" id="KW-0106">Calcium</keyword>
<dbReference type="Proteomes" id="UP000366872">
    <property type="component" value="Unassembled WGS sequence"/>
</dbReference>
<dbReference type="RefSeq" id="WP_168441910.1">
    <property type="nucleotide sequence ID" value="NZ_CAAHFG010000001.1"/>
</dbReference>
<gene>
    <name evidence="10" type="primary">betC_9</name>
    <name evidence="10" type="ORF">PDESU_00537</name>
</gene>
<comment type="similarity">
    <text evidence="2">Belongs to the sulfatase family.</text>
</comment>
<dbReference type="SUPFAM" id="SSF53649">
    <property type="entry name" value="Alkaline phosphatase-like"/>
    <property type="match status" value="1"/>
</dbReference>
<accession>A0A6C2TWJ5</accession>
<dbReference type="InterPro" id="IPR000917">
    <property type="entry name" value="Sulfatase_N"/>
</dbReference>
<dbReference type="PANTHER" id="PTHR45953">
    <property type="entry name" value="IDURONATE 2-SULFATASE"/>
    <property type="match status" value="1"/>
</dbReference>
<feature type="chain" id="PRO_5028926974" evidence="8">
    <location>
        <begin position="21"/>
        <end position="570"/>
    </location>
</feature>
<feature type="domain" description="Sulfatase N-terminal" evidence="9">
    <location>
        <begin position="23"/>
        <end position="398"/>
    </location>
</feature>
<dbReference type="GO" id="GO:0046872">
    <property type="term" value="F:metal ion binding"/>
    <property type="evidence" value="ECO:0007669"/>
    <property type="project" value="UniProtKB-KW"/>
</dbReference>
<evidence type="ECO:0000256" key="1">
    <source>
        <dbReference type="ARBA" id="ARBA00001913"/>
    </source>
</evidence>
<dbReference type="GO" id="GO:0004423">
    <property type="term" value="F:iduronate-2-sulfatase activity"/>
    <property type="evidence" value="ECO:0007669"/>
    <property type="project" value="InterPro"/>
</dbReference>
<evidence type="ECO:0000256" key="2">
    <source>
        <dbReference type="ARBA" id="ARBA00008779"/>
    </source>
</evidence>
<proteinExistence type="inferred from homology"/>
<evidence type="ECO:0000256" key="6">
    <source>
        <dbReference type="ARBA" id="ARBA00022837"/>
    </source>
</evidence>
<dbReference type="Gene3D" id="3.40.720.10">
    <property type="entry name" value="Alkaline Phosphatase, subunit A"/>
    <property type="match status" value="1"/>
</dbReference>
<dbReference type="CDD" id="cd16030">
    <property type="entry name" value="iduronate-2-sulfatase"/>
    <property type="match status" value="1"/>
</dbReference>
<evidence type="ECO:0000256" key="5">
    <source>
        <dbReference type="ARBA" id="ARBA00022801"/>
    </source>
</evidence>
<feature type="region of interest" description="Disordered" evidence="7">
    <location>
        <begin position="507"/>
        <end position="526"/>
    </location>
</feature>
<dbReference type="EMBL" id="CAAHFG010000001">
    <property type="protein sequence ID" value="VGO11989.1"/>
    <property type="molecule type" value="Genomic_DNA"/>
</dbReference>
<protein>
    <submittedName>
        <fullName evidence="10">Choline-sulfatase</fullName>
    </submittedName>
</protein>
<keyword evidence="5" id="KW-0378">Hydrolase</keyword>
<evidence type="ECO:0000313" key="11">
    <source>
        <dbReference type="Proteomes" id="UP000366872"/>
    </source>
</evidence>
<dbReference type="PROSITE" id="PS00018">
    <property type="entry name" value="EF_HAND_1"/>
    <property type="match status" value="1"/>
</dbReference>
<evidence type="ECO:0000256" key="3">
    <source>
        <dbReference type="ARBA" id="ARBA00022723"/>
    </source>
</evidence>
<organism evidence="10 11">
    <name type="scientific">Pontiella desulfatans</name>
    <dbReference type="NCBI Taxonomy" id="2750659"/>
    <lineage>
        <taxon>Bacteria</taxon>
        <taxon>Pseudomonadati</taxon>
        <taxon>Kiritimatiellota</taxon>
        <taxon>Kiritimatiellia</taxon>
        <taxon>Kiritimatiellales</taxon>
        <taxon>Pontiellaceae</taxon>
        <taxon>Pontiella</taxon>
    </lineage>
</organism>
<evidence type="ECO:0000256" key="8">
    <source>
        <dbReference type="SAM" id="SignalP"/>
    </source>
</evidence>
<dbReference type="InterPro" id="IPR018247">
    <property type="entry name" value="EF_Hand_1_Ca_BS"/>
</dbReference>
<dbReference type="InterPro" id="IPR017850">
    <property type="entry name" value="Alkaline_phosphatase_core_sf"/>
</dbReference>
<dbReference type="InterPro" id="IPR035874">
    <property type="entry name" value="IDS"/>
</dbReference>
<keyword evidence="3" id="KW-0479">Metal-binding</keyword>
<evidence type="ECO:0000313" key="10">
    <source>
        <dbReference type="EMBL" id="VGO11989.1"/>
    </source>
</evidence>
<evidence type="ECO:0000256" key="7">
    <source>
        <dbReference type="SAM" id="MobiDB-lite"/>
    </source>
</evidence>
<keyword evidence="11" id="KW-1185">Reference proteome</keyword>
<dbReference type="PANTHER" id="PTHR45953:SF1">
    <property type="entry name" value="IDURONATE 2-SULFATASE"/>
    <property type="match status" value="1"/>
</dbReference>
<evidence type="ECO:0000256" key="4">
    <source>
        <dbReference type="ARBA" id="ARBA00022729"/>
    </source>
</evidence>
<keyword evidence="4 8" id="KW-0732">Signal</keyword>
<dbReference type="AlphaFoldDB" id="A0A6C2TWJ5"/>
<feature type="signal peptide" evidence="8">
    <location>
        <begin position="1"/>
        <end position="20"/>
    </location>
</feature>
<dbReference type="GO" id="GO:0005737">
    <property type="term" value="C:cytoplasm"/>
    <property type="evidence" value="ECO:0007669"/>
    <property type="project" value="TreeGrafter"/>
</dbReference>
<name>A0A6C2TWJ5_PONDE</name>
<evidence type="ECO:0000259" key="9">
    <source>
        <dbReference type="Pfam" id="PF00884"/>
    </source>
</evidence>
<reference evidence="10 11" key="1">
    <citation type="submission" date="2019-04" db="EMBL/GenBank/DDBJ databases">
        <authorList>
            <person name="Van Vliet M D."/>
        </authorList>
    </citation>
    <scope>NUCLEOTIDE SEQUENCE [LARGE SCALE GENOMIC DNA]</scope>
    <source>
        <strain evidence="10 11">F1</strain>
    </source>
</reference>
<sequence length="570" mass="63851">MKINSVIVLLAALSIQTVSAEKQNVMMIVLDDMNDWLGLMGGHPQAQTPNMDRLAGEGVLFLNAHANVGVCSPSRASFMSGIHPLTSGCWGFNNPLKNNVVNNSKNLPEYARENGFKTYQTGKIFHHVPKDAWTQKGIKKYHGPMAWDGKKVAFHPSCPATMAELGALDSTYASLADVPSTSGYTGWWDSSSNVPFRYVSEDDRDRMTDEKSVQWFREKMVALERNNNAEPFMMAFGIMRPHTPLVVPQKYFELFPLDTVEFPEIKEDDIADLPWGEDSRGRQTIEALRAGAADPVAEFRKYVQAYLASVAFADDIVGQALGILDNSRFKENTTVILFSDHGYNIGEKEYLWKYNLWEESTRVPLIIRDTRYAVNAGKTVDHPVSLIDVFPTITDLCGMTGETVKGPGGAPVDGHSLRPFLENPAATEWDGPDAALSVIASWKSKRPIDQHLSIRTKDHRYTRYYGGGEELYDHRNDPFEWNNLASSPEHAEIKAKLGKQMNAMVPETTPKTEPKKKAAVKSAKVKTSDEQWKDKYFGWHPDADTDKDGELTWAEYRKHKDALDAKKAGK</sequence>
<comment type="cofactor">
    <cofactor evidence="1">
        <name>Ca(2+)</name>
        <dbReference type="ChEBI" id="CHEBI:29108"/>
    </cofactor>
</comment>